<dbReference type="CDD" id="cd03230">
    <property type="entry name" value="ABC_DR_subfamily_A"/>
    <property type="match status" value="1"/>
</dbReference>
<comment type="caution">
    <text evidence="6">The sequence shown here is derived from an EMBL/GenBank/DDBJ whole genome shotgun (WGS) entry which is preliminary data.</text>
</comment>
<dbReference type="PANTHER" id="PTHR42711">
    <property type="entry name" value="ABC TRANSPORTER ATP-BINDING PROTEIN"/>
    <property type="match status" value="1"/>
</dbReference>
<keyword evidence="2" id="KW-0813">Transport</keyword>
<accession>A0ABU9LKX2</accession>
<dbReference type="Pfam" id="PF00005">
    <property type="entry name" value="ABC_tran"/>
    <property type="match status" value="1"/>
</dbReference>
<evidence type="ECO:0000313" key="6">
    <source>
        <dbReference type="EMBL" id="MEL5987668.1"/>
    </source>
</evidence>
<protein>
    <submittedName>
        <fullName evidence="6">ABC transporter ATP-binding protein</fullName>
    </submittedName>
</protein>
<evidence type="ECO:0000313" key="7">
    <source>
        <dbReference type="Proteomes" id="UP001398420"/>
    </source>
</evidence>
<dbReference type="EMBL" id="JBCEWA010000003">
    <property type="protein sequence ID" value="MEL5987668.1"/>
    <property type="molecule type" value="Genomic_DNA"/>
</dbReference>
<dbReference type="SUPFAM" id="SSF52540">
    <property type="entry name" value="P-loop containing nucleoside triphosphate hydrolases"/>
    <property type="match status" value="1"/>
</dbReference>
<keyword evidence="4 6" id="KW-0067">ATP-binding</keyword>
<dbReference type="Proteomes" id="UP001398420">
    <property type="component" value="Unassembled WGS sequence"/>
</dbReference>
<dbReference type="RefSeq" id="WP_342302706.1">
    <property type="nucleotide sequence ID" value="NZ_JBCEWA010000003.1"/>
</dbReference>
<gene>
    <name evidence="6" type="ORF">AAF454_04500</name>
</gene>
<dbReference type="PROSITE" id="PS50893">
    <property type="entry name" value="ABC_TRANSPORTER_2"/>
    <property type="match status" value="1"/>
</dbReference>
<comment type="similarity">
    <text evidence="1">Belongs to the ABC transporter superfamily.</text>
</comment>
<organism evidence="6 7">
    <name type="scientific">Kurthia gibsonii</name>
    <dbReference type="NCBI Taxonomy" id="33946"/>
    <lineage>
        <taxon>Bacteria</taxon>
        <taxon>Bacillati</taxon>
        <taxon>Bacillota</taxon>
        <taxon>Bacilli</taxon>
        <taxon>Bacillales</taxon>
        <taxon>Caryophanaceae</taxon>
        <taxon>Kurthia</taxon>
    </lineage>
</organism>
<feature type="domain" description="ABC transporter" evidence="5">
    <location>
        <begin position="2"/>
        <end position="221"/>
    </location>
</feature>
<reference evidence="6 7" key="1">
    <citation type="submission" date="2024-04" db="EMBL/GenBank/DDBJ databases">
        <authorList>
            <person name="Wu Y.S."/>
            <person name="Zhang L."/>
        </authorList>
    </citation>
    <scope>NUCLEOTIDE SEQUENCE [LARGE SCALE GENOMIC DNA]</scope>
    <source>
        <strain evidence="6 7">KG-01</strain>
    </source>
</reference>
<evidence type="ECO:0000256" key="1">
    <source>
        <dbReference type="ARBA" id="ARBA00005417"/>
    </source>
</evidence>
<proteinExistence type="inferred from homology"/>
<dbReference type="SMART" id="SM00382">
    <property type="entry name" value="AAA"/>
    <property type="match status" value="1"/>
</dbReference>
<evidence type="ECO:0000259" key="5">
    <source>
        <dbReference type="PROSITE" id="PS50893"/>
    </source>
</evidence>
<sequence length="222" mass="25157">MIAIEQATKAFGKKTLFHDLNLMFEEQKVTVLLGENGAGKSTLLHILAGLEHLNTGRILYQNSPITSKQIHEIIGFVPQEIALWDHLTVQQNIQFFKKQKKGAISDEQIKRYCEQLHLVDLHQPISKLSGGTKRKANLLIGLLHQPKFLILDEPTVGIDLKSRYEIQALIRQLKSTCTIVMTTHHLDEVEAVADYIITIGKDPFYKKVLQEKGLPFIEANEV</sequence>
<evidence type="ECO:0000256" key="4">
    <source>
        <dbReference type="ARBA" id="ARBA00022840"/>
    </source>
</evidence>
<keyword evidence="3" id="KW-0547">Nucleotide-binding</keyword>
<dbReference type="PANTHER" id="PTHR42711:SF5">
    <property type="entry name" value="ABC TRANSPORTER ATP-BINDING PROTEIN NATA"/>
    <property type="match status" value="1"/>
</dbReference>
<evidence type="ECO:0000256" key="3">
    <source>
        <dbReference type="ARBA" id="ARBA00022741"/>
    </source>
</evidence>
<dbReference type="GO" id="GO:0005524">
    <property type="term" value="F:ATP binding"/>
    <property type="evidence" value="ECO:0007669"/>
    <property type="project" value="UniProtKB-KW"/>
</dbReference>
<name>A0ABU9LKX2_9BACL</name>
<evidence type="ECO:0000256" key="2">
    <source>
        <dbReference type="ARBA" id="ARBA00022448"/>
    </source>
</evidence>
<dbReference type="InterPro" id="IPR050763">
    <property type="entry name" value="ABC_transporter_ATP-binding"/>
</dbReference>
<dbReference type="InterPro" id="IPR003593">
    <property type="entry name" value="AAA+_ATPase"/>
</dbReference>
<dbReference type="InterPro" id="IPR027417">
    <property type="entry name" value="P-loop_NTPase"/>
</dbReference>
<dbReference type="Gene3D" id="3.40.50.300">
    <property type="entry name" value="P-loop containing nucleotide triphosphate hydrolases"/>
    <property type="match status" value="1"/>
</dbReference>
<dbReference type="InterPro" id="IPR003439">
    <property type="entry name" value="ABC_transporter-like_ATP-bd"/>
</dbReference>
<keyword evidence="7" id="KW-1185">Reference proteome</keyword>